<protein>
    <submittedName>
        <fullName evidence="1">Chaperone protein DNAj, putative</fullName>
    </submittedName>
</protein>
<gene>
    <name evidence="1" type="primary">LgM4147LRVhigh.18.00700.00140</name>
    <name evidence="1" type="ORF">BN36_1820500</name>
</gene>
<proteinExistence type="predicted"/>
<organism evidence="1">
    <name type="scientific">Leishmania guyanensis</name>
    <dbReference type="NCBI Taxonomy" id="5670"/>
    <lineage>
        <taxon>Eukaryota</taxon>
        <taxon>Discoba</taxon>
        <taxon>Euglenozoa</taxon>
        <taxon>Kinetoplastea</taxon>
        <taxon>Metakinetoplastina</taxon>
        <taxon>Trypanosomatida</taxon>
        <taxon>Trypanosomatidae</taxon>
        <taxon>Leishmaniinae</taxon>
        <taxon>Leishmania</taxon>
        <taxon>Leishmania guyanensis species complex</taxon>
    </lineage>
</organism>
<name>A0A1E1ITD6_LEIGU</name>
<evidence type="ECO:0000313" key="1">
    <source>
        <dbReference type="EMBL" id="CCM14547.1"/>
    </source>
</evidence>
<sequence length="183" mass="20221">MRSISMLPPVVAPPFLTAVPPKKATSCALSLDEQDPNGMDGLTGVQFKYALEAYQLFGVRDYPADLAAFLRVFSVCLAHKLTLALLNRVAVCHFVMKQWNACEACTQRALSVHATGRYPSSRRRLRVFISQERLRGPQQAISTDRDAIDGADEVAAVKAYANYTNFYAAHPYGTALKRLEVVL</sequence>
<dbReference type="EMBL" id="CALQ01000595">
    <property type="protein sequence ID" value="CCM14547.1"/>
    <property type="molecule type" value="Genomic_DNA"/>
</dbReference>
<reference evidence="1" key="1">
    <citation type="submission" date="2012-08" db="EMBL/GenBank/DDBJ databases">
        <title>Comparative genomics of metastatic and non-metastatic Leishmania guyanensis provides insights into polygenic factors involved in Leishmania RNA virus infection.</title>
        <authorList>
            <person name="Smith D."/>
            <person name="Hertz-Fowler C."/>
            <person name="Martin R."/>
            <person name="Dickens N."/>
            <person name="Fasel N."/>
            <person name="Falquet L."/>
            <person name="Beverley S."/>
            <person name="Zangger H."/>
            <person name="Calderon-Copete S."/>
            <person name="Mottram J."/>
            <person name="Xenarios I."/>
        </authorList>
    </citation>
    <scope>NUCLEOTIDE SEQUENCE</scope>
    <source>
        <strain evidence="1">MHOM/BR/75/M4147/SSU:IR2SAT-LUC</strain>
    </source>
</reference>
<accession>A0A1E1ITD6</accession>
<dbReference type="AlphaFoldDB" id="A0A1E1ITD6"/>